<dbReference type="Proteomes" id="UP000309997">
    <property type="component" value="Unassembled WGS sequence"/>
</dbReference>
<name>A0ACC4BN38_POPAL</name>
<accession>A0ACC4BN38</accession>
<dbReference type="EMBL" id="RCHU02000009">
    <property type="protein sequence ID" value="KAL3579859.1"/>
    <property type="molecule type" value="Genomic_DNA"/>
</dbReference>
<evidence type="ECO:0000313" key="1">
    <source>
        <dbReference type="EMBL" id="KAL3579859.1"/>
    </source>
</evidence>
<protein>
    <submittedName>
        <fullName evidence="1">Uncharacterized protein</fullName>
    </submittedName>
</protein>
<proteinExistence type="predicted"/>
<evidence type="ECO:0000313" key="2">
    <source>
        <dbReference type="Proteomes" id="UP000309997"/>
    </source>
</evidence>
<keyword evidence="2" id="KW-1185">Reference proteome</keyword>
<reference evidence="1 2" key="1">
    <citation type="journal article" date="2024" name="Plant Biotechnol. J.">
        <title>Genome and CRISPR/Cas9 system of a widespread forest tree (Populus alba) in the world.</title>
        <authorList>
            <person name="Liu Y.J."/>
            <person name="Jiang P.F."/>
            <person name="Han X.M."/>
            <person name="Li X.Y."/>
            <person name="Wang H.M."/>
            <person name="Wang Y.J."/>
            <person name="Wang X.X."/>
            <person name="Zeng Q.Y."/>
        </authorList>
    </citation>
    <scope>NUCLEOTIDE SEQUENCE [LARGE SCALE GENOMIC DNA]</scope>
    <source>
        <strain evidence="2">cv. PAL-ZL1</strain>
    </source>
</reference>
<gene>
    <name evidence="1" type="ORF">D5086_017694</name>
</gene>
<sequence length="276" mass="30177">MASICQGKSSWPELLGVDGKCAVETIERENSLVEAIIVTEGSSVPENFACDRVWVWVDKYGIVYLVPGFYSEVGELKRHSIHYDRCGRSKVSNSCLAYPTVQLDGKPMKIEIVGANFAPPHANAAFGNSNGLSGRVRSRGGALVQLRGGSGGGRGIGRGRGRGRGCGEKVSAEDLDAYLEKFSNKLHLFCPVQYQFPDCFMTADAAHNSDCNLHLCFIQPDDVENAGGYRAWNMVCSWNDSGCGFWLNYTDEGELCTAFCILRSSCFCVRMQLVNP</sequence>
<comment type="caution">
    <text evidence="1">The sequence shown here is derived from an EMBL/GenBank/DDBJ whole genome shotgun (WGS) entry which is preliminary data.</text>
</comment>
<organism evidence="1 2">
    <name type="scientific">Populus alba</name>
    <name type="common">White poplar</name>
    <dbReference type="NCBI Taxonomy" id="43335"/>
    <lineage>
        <taxon>Eukaryota</taxon>
        <taxon>Viridiplantae</taxon>
        <taxon>Streptophyta</taxon>
        <taxon>Embryophyta</taxon>
        <taxon>Tracheophyta</taxon>
        <taxon>Spermatophyta</taxon>
        <taxon>Magnoliopsida</taxon>
        <taxon>eudicotyledons</taxon>
        <taxon>Gunneridae</taxon>
        <taxon>Pentapetalae</taxon>
        <taxon>rosids</taxon>
        <taxon>fabids</taxon>
        <taxon>Malpighiales</taxon>
        <taxon>Salicaceae</taxon>
        <taxon>Saliceae</taxon>
        <taxon>Populus</taxon>
    </lineage>
</organism>